<dbReference type="EMBL" id="BNDY01000017">
    <property type="protein sequence ID" value="GHI40639.1"/>
    <property type="molecule type" value="Genomic_DNA"/>
</dbReference>
<evidence type="ECO:0000313" key="4">
    <source>
        <dbReference type="EMBL" id="GHI40639.1"/>
    </source>
</evidence>
<dbReference type="InterPro" id="IPR015424">
    <property type="entry name" value="PyrdxlP-dep_Trfase"/>
</dbReference>
<reference evidence="4" key="1">
    <citation type="submission" date="2024-05" db="EMBL/GenBank/DDBJ databases">
        <title>Whole genome shotgun sequence of Streptomyces violascens NBRC 12920.</title>
        <authorList>
            <person name="Komaki H."/>
            <person name="Tamura T."/>
        </authorList>
    </citation>
    <scope>NUCLEOTIDE SEQUENCE</scope>
    <source>
        <strain evidence="4">NBRC 12920</strain>
    </source>
</reference>
<dbReference type="Pfam" id="PF01276">
    <property type="entry name" value="OKR_DC_1"/>
    <property type="match status" value="1"/>
</dbReference>
<evidence type="ECO:0000259" key="3">
    <source>
        <dbReference type="Pfam" id="PF01276"/>
    </source>
</evidence>
<dbReference type="SUPFAM" id="SSF53383">
    <property type="entry name" value="PLP-dependent transferases"/>
    <property type="match status" value="1"/>
</dbReference>
<dbReference type="PANTHER" id="PTHR43277:SF4">
    <property type="entry name" value="ARGININE DECARBOXYLASE"/>
    <property type="match status" value="1"/>
</dbReference>
<feature type="domain" description="Orn/Lys/Arg decarboxylases family 1 pyridoxal-P attachment site" evidence="3">
    <location>
        <begin position="3"/>
        <end position="110"/>
    </location>
</feature>
<dbReference type="Proteomes" id="UP001050808">
    <property type="component" value="Unassembled WGS sequence"/>
</dbReference>
<comment type="cofactor">
    <cofactor evidence="1">
        <name>pyridoxal 5'-phosphate</name>
        <dbReference type="ChEBI" id="CHEBI:597326"/>
    </cofactor>
</comment>
<keyword evidence="2" id="KW-0663">Pyridoxal phosphate</keyword>
<accession>A0ABQ3QTU8</accession>
<name>A0ABQ3QTU8_9ACTN</name>
<protein>
    <recommendedName>
        <fullName evidence="3">Orn/Lys/Arg decarboxylases family 1 pyridoxal-P attachment site domain-containing protein</fullName>
    </recommendedName>
</protein>
<dbReference type="InterPro" id="IPR000310">
    <property type="entry name" value="Orn/Lys/Arg_deCO2ase_major_dom"/>
</dbReference>
<gene>
    <name evidence="4" type="ORF">Sviol_50470</name>
</gene>
<dbReference type="InterPro" id="IPR052357">
    <property type="entry name" value="Orn_Lys_Arg_decarboxylase-I"/>
</dbReference>
<dbReference type="PANTHER" id="PTHR43277">
    <property type="entry name" value="ARGININE DECARBOXYLASE"/>
    <property type="match status" value="1"/>
</dbReference>
<proteinExistence type="predicted"/>
<comment type="caution">
    <text evidence="4">The sequence shown here is derived from an EMBL/GenBank/DDBJ whole genome shotgun (WGS) entry which is preliminary data.</text>
</comment>
<dbReference type="InterPro" id="IPR015421">
    <property type="entry name" value="PyrdxlP-dep_Trfase_major"/>
</dbReference>
<evidence type="ECO:0000256" key="1">
    <source>
        <dbReference type="ARBA" id="ARBA00001933"/>
    </source>
</evidence>
<evidence type="ECO:0000256" key="2">
    <source>
        <dbReference type="ARBA" id="ARBA00022898"/>
    </source>
</evidence>
<organism evidence="4 5">
    <name type="scientific">Streptomyces violascens</name>
    <dbReference type="NCBI Taxonomy" id="67381"/>
    <lineage>
        <taxon>Bacteria</taxon>
        <taxon>Bacillati</taxon>
        <taxon>Actinomycetota</taxon>
        <taxon>Actinomycetes</taxon>
        <taxon>Kitasatosporales</taxon>
        <taxon>Streptomycetaceae</taxon>
        <taxon>Streptomyces</taxon>
    </lineage>
</organism>
<evidence type="ECO:0000313" key="5">
    <source>
        <dbReference type="Proteomes" id="UP001050808"/>
    </source>
</evidence>
<sequence length="118" mass="12622">MSSPTPYGTCADLRAVAAVCHARGKPAIVDEAWGAQLPFDDGLPTWAMADHAADVCVTSVRKMGSGLEQGSVFHLRGDLVRAEVLKSREDLLGTTSPSVQIYAALDGRRRQMVEPLPC</sequence>
<dbReference type="Gene3D" id="3.40.640.10">
    <property type="entry name" value="Type I PLP-dependent aspartate aminotransferase-like (Major domain)"/>
    <property type="match status" value="1"/>
</dbReference>
<keyword evidence="5" id="KW-1185">Reference proteome</keyword>